<organism evidence="2 3">
    <name type="scientific">Crateriforma conspicua</name>
    <dbReference type="NCBI Taxonomy" id="2527996"/>
    <lineage>
        <taxon>Bacteria</taxon>
        <taxon>Pseudomonadati</taxon>
        <taxon>Planctomycetota</taxon>
        <taxon>Planctomycetia</taxon>
        <taxon>Planctomycetales</taxon>
        <taxon>Planctomycetaceae</taxon>
        <taxon>Crateriforma</taxon>
    </lineage>
</organism>
<dbReference type="Proteomes" id="UP000316476">
    <property type="component" value="Unassembled WGS sequence"/>
</dbReference>
<proteinExistence type="predicted"/>
<dbReference type="EMBL" id="SJPZ01000001">
    <property type="protein sequence ID" value="TWU66684.1"/>
    <property type="molecule type" value="Genomic_DNA"/>
</dbReference>
<evidence type="ECO:0008006" key="4">
    <source>
        <dbReference type="Google" id="ProtNLM"/>
    </source>
</evidence>
<comment type="caution">
    <text evidence="2">The sequence shown here is derived from an EMBL/GenBank/DDBJ whole genome shotgun (WGS) entry which is preliminary data.</text>
</comment>
<evidence type="ECO:0000313" key="3">
    <source>
        <dbReference type="Proteomes" id="UP000316476"/>
    </source>
</evidence>
<reference evidence="2 3" key="1">
    <citation type="submission" date="2019-02" db="EMBL/GenBank/DDBJ databases">
        <title>Deep-cultivation of Planctomycetes and their phenomic and genomic characterization uncovers novel biology.</title>
        <authorList>
            <person name="Wiegand S."/>
            <person name="Jogler M."/>
            <person name="Boedeker C."/>
            <person name="Pinto D."/>
            <person name="Vollmers J."/>
            <person name="Rivas-Marin E."/>
            <person name="Kohn T."/>
            <person name="Peeters S.H."/>
            <person name="Heuer A."/>
            <person name="Rast P."/>
            <person name="Oberbeckmann S."/>
            <person name="Bunk B."/>
            <person name="Jeske O."/>
            <person name="Meyerdierks A."/>
            <person name="Storesund J.E."/>
            <person name="Kallscheuer N."/>
            <person name="Luecker S."/>
            <person name="Lage O.M."/>
            <person name="Pohl T."/>
            <person name="Merkel B.J."/>
            <person name="Hornburger P."/>
            <person name="Mueller R.-W."/>
            <person name="Bruemmer F."/>
            <person name="Labrenz M."/>
            <person name="Spormann A.M."/>
            <person name="Op Den Camp H."/>
            <person name="Overmann J."/>
            <person name="Amann R."/>
            <person name="Jetten M.S.M."/>
            <person name="Mascher T."/>
            <person name="Medema M.H."/>
            <person name="Devos D.P."/>
            <person name="Kaster A.-K."/>
            <person name="Ovreas L."/>
            <person name="Rohde M."/>
            <person name="Galperin M.Y."/>
            <person name="Jogler C."/>
        </authorList>
    </citation>
    <scope>NUCLEOTIDE SEQUENCE [LARGE SCALE GENOMIC DNA]</scope>
    <source>
        <strain evidence="2 3">V7</strain>
    </source>
</reference>
<evidence type="ECO:0000313" key="2">
    <source>
        <dbReference type="EMBL" id="TWU66684.1"/>
    </source>
</evidence>
<accession>A0A5C6FWH0</accession>
<dbReference type="Gene3D" id="3.20.20.80">
    <property type="entry name" value="Glycosidases"/>
    <property type="match status" value="1"/>
</dbReference>
<dbReference type="RefSeq" id="WP_146413262.1">
    <property type="nucleotide sequence ID" value="NZ_SJPZ01000001.1"/>
</dbReference>
<sequence precursor="true">MKNVLPFLLATFLCVPCFAQRATGYIHVEQIDGVWWFVNAKGEKFVSIGVNHIEPHLWLAPYNKSATLRKYGADMVDADGHFNTHGDAAQKWINAQVEVSQRLGFNTFGKHTHPAIDPRLYQQQIYYIASLDTAPLAGWQQRLGRGPRPDVFSADFRAFVERRVEQVTTLHQDQRNLIGYLYTDVPSWVMGRAEQAEKNDTTMIYPWINAILPLGESSPGKRKWLEHLASRYPDAEAAAKTWGMPISPTYGISWDELARQVDWTSPNDVASAKKDMASFMPIIAKQWYAMHEEIIRRHDPNHLILGDKNMVMWHHDFVLPAIKEHVDVVCVQAYGPWERDKQLTDMIYQATGKPIFNGDGCFGYAGSNQQQWGVKGFRTGATSVEEVASLYEDMLRGMMSTPYYVGWHHCGYLEQWDAAERGDSPRNENGFLDPFEQPHKQWTEVLQRVNHQAAKLHESAR</sequence>
<dbReference type="AlphaFoldDB" id="A0A5C6FWH0"/>
<feature type="signal peptide" evidence="1">
    <location>
        <begin position="1"/>
        <end position="19"/>
    </location>
</feature>
<dbReference type="OrthoDB" id="9760450at2"/>
<name>A0A5C6FWH0_9PLAN</name>
<gene>
    <name evidence="2" type="ORF">V7x_22540</name>
</gene>
<evidence type="ECO:0000256" key="1">
    <source>
        <dbReference type="SAM" id="SignalP"/>
    </source>
</evidence>
<dbReference type="SUPFAM" id="SSF51445">
    <property type="entry name" value="(Trans)glycosidases"/>
    <property type="match status" value="1"/>
</dbReference>
<protein>
    <recommendedName>
        <fullName evidence="4">Beta-agarase</fullName>
    </recommendedName>
</protein>
<keyword evidence="1" id="KW-0732">Signal</keyword>
<dbReference type="InterPro" id="IPR017853">
    <property type="entry name" value="GH"/>
</dbReference>
<feature type="chain" id="PRO_5023145542" description="Beta-agarase" evidence="1">
    <location>
        <begin position="20"/>
        <end position="461"/>
    </location>
</feature>